<accession>A0A938WLL6</accession>
<dbReference type="InterPro" id="IPR013783">
    <property type="entry name" value="Ig-like_fold"/>
</dbReference>
<dbReference type="InterPro" id="IPR024361">
    <property type="entry name" value="BACON"/>
</dbReference>
<organism evidence="3 4">
    <name type="scientific">Marseilla massiliensis</name>
    <dbReference type="NCBI Taxonomy" id="1841864"/>
    <lineage>
        <taxon>Bacteria</taxon>
        <taxon>Pseudomonadati</taxon>
        <taxon>Bacteroidota</taxon>
        <taxon>Bacteroidia</taxon>
        <taxon>Bacteroidales</taxon>
        <taxon>Prevotellaceae</taxon>
        <taxon>Marseilla</taxon>
    </lineage>
</organism>
<dbReference type="Proteomes" id="UP000764045">
    <property type="component" value="Unassembled WGS sequence"/>
</dbReference>
<evidence type="ECO:0000256" key="1">
    <source>
        <dbReference type="SAM" id="SignalP"/>
    </source>
</evidence>
<feature type="signal peptide" evidence="1">
    <location>
        <begin position="1"/>
        <end position="21"/>
    </location>
</feature>
<dbReference type="EMBL" id="JACJJL010000009">
    <property type="protein sequence ID" value="MBM6661455.1"/>
    <property type="molecule type" value="Genomic_DNA"/>
</dbReference>
<dbReference type="RefSeq" id="WP_205108988.1">
    <property type="nucleotide sequence ID" value="NZ_JACJJL010000009.1"/>
</dbReference>
<evidence type="ECO:0000313" key="3">
    <source>
        <dbReference type="EMBL" id="MBM6661455.1"/>
    </source>
</evidence>
<evidence type="ECO:0000313" key="4">
    <source>
        <dbReference type="Proteomes" id="UP000764045"/>
    </source>
</evidence>
<keyword evidence="4" id="KW-1185">Reference proteome</keyword>
<feature type="domain" description="BACON" evidence="2">
    <location>
        <begin position="62"/>
        <end position="111"/>
    </location>
</feature>
<sequence length="354" mass="37672">MKKLFNILLAVCCLGSFVACDDDVENPYATESSISIVAAHLDFSPASSVGSIHFASNSGTVTATTRASWCTATVSADSVIVSVDQNTGVAGRSTVVVLRNGSDSIQVPVTQRGIILSVDKSEISSGNAAGSDVVVFTSNMDVQVLSAPDWITTSLSGDTLEVSFTANTTGHIRRGYVAYQSGGVKDSLRVQQADFDTDIAGTYTFYYSDDAEGPQRNFSVTVSRDALRITALGLSIPMTYDSDAMSFTIQSGCYVGRYSSYYVYAAFQAGDYWTAYNTMSTLTLSFDYDDVEGTSGTFSGYLGTTAGALPIDGIILEAFSSNSMTESADQGPLMTFYRPTLKRAPVVASSYVLR</sequence>
<dbReference type="CDD" id="cd14948">
    <property type="entry name" value="BACON"/>
    <property type="match status" value="2"/>
</dbReference>
<protein>
    <submittedName>
        <fullName evidence="3">BACON domain-containing protein</fullName>
    </submittedName>
</protein>
<feature type="domain" description="BACON" evidence="2">
    <location>
        <begin position="146"/>
        <end position="193"/>
    </location>
</feature>
<gene>
    <name evidence="3" type="ORF">H6B30_06770</name>
</gene>
<name>A0A938WLL6_9BACT</name>
<dbReference type="Gene3D" id="2.60.40.10">
    <property type="entry name" value="Immunoglobulins"/>
    <property type="match status" value="2"/>
</dbReference>
<keyword evidence="1" id="KW-0732">Signal</keyword>
<evidence type="ECO:0000259" key="2">
    <source>
        <dbReference type="Pfam" id="PF13004"/>
    </source>
</evidence>
<reference evidence="3 4" key="1">
    <citation type="journal article" date="2021" name="Sci. Rep.">
        <title>The distribution of antibiotic resistance genes in chicken gut microbiota commensals.</title>
        <authorList>
            <person name="Juricova H."/>
            <person name="Matiasovicova J."/>
            <person name="Kubasova T."/>
            <person name="Cejkova D."/>
            <person name="Rychlik I."/>
        </authorList>
    </citation>
    <scope>NUCLEOTIDE SEQUENCE [LARGE SCALE GENOMIC DNA]</scope>
    <source>
        <strain evidence="3 4">An819</strain>
    </source>
</reference>
<feature type="chain" id="PRO_5036913753" evidence="1">
    <location>
        <begin position="22"/>
        <end position="354"/>
    </location>
</feature>
<dbReference type="PROSITE" id="PS51257">
    <property type="entry name" value="PROKAR_LIPOPROTEIN"/>
    <property type="match status" value="1"/>
</dbReference>
<dbReference type="AlphaFoldDB" id="A0A938WLL6"/>
<comment type="caution">
    <text evidence="3">The sequence shown here is derived from an EMBL/GenBank/DDBJ whole genome shotgun (WGS) entry which is preliminary data.</text>
</comment>
<dbReference type="Pfam" id="PF13004">
    <property type="entry name" value="BACON"/>
    <property type="match status" value="2"/>
</dbReference>
<proteinExistence type="predicted"/>